<dbReference type="Proteomes" id="UP000199017">
    <property type="component" value="Unassembled WGS sequence"/>
</dbReference>
<evidence type="ECO:0000313" key="8">
    <source>
        <dbReference type="Proteomes" id="UP000199017"/>
    </source>
</evidence>
<dbReference type="GO" id="GO:0006302">
    <property type="term" value="P:double-strand break repair"/>
    <property type="evidence" value="ECO:0007669"/>
    <property type="project" value="InterPro"/>
</dbReference>
<dbReference type="AlphaFoldDB" id="A0A1G8CGF2"/>
<dbReference type="RefSeq" id="WP_091579883.1">
    <property type="nucleotide sequence ID" value="NZ_FNDU01000001.1"/>
</dbReference>
<reference evidence="7 8" key="1">
    <citation type="submission" date="2016-10" db="EMBL/GenBank/DDBJ databases">
        <authorList>
            <person name="de Groot N.N."/>
        </authorList>
    </citation>
    <scope>NUCLEOTIDE SEQUENCE [LARGE SCALE GENOMIC DNA]</scope>
    <source>
        <strain evidence="8">P4B,CCM 7963,CECT 7998,DSM 25260,IBRC-M 10614,KCTC 13821</strain>
    </source>
</reference>
<dbReference type="GO" id="GO:0004527">
    <property type="term" value="F:exonuclease activity"/>
    <property type="evidence" value="ECO:0007669"/>
    <property type="project" value="UniProtKB-KW"/>
</dbReference>
<keyword evidence="4" id="KW-0175">Coiled coil</keyword>
<keyword evidence="7" id="KW-0540">Nuclease</keyword>
<feature type="region of interest" description="Disordered" evidence="5">
    <location>
        <begin position="446"/>
        <end position="467"/>
    </location>
</feature>
<comment type="subunit">
    <text evidence="2">Heterodimer of SbcC and SbcD.</text>
</comment>
<keyword evidence="8" id="KW-1185">Reference proteome</keyword>
<feature type="coiled-coil region" evidence="4">
    <location>
        <begin position="872"/>
        <end position="906"/>
    </location>
</feature>
<dbReference type="Pfam" id="PF13476">
    <property type="entry name" value="AAA_23"/>
    <property type="match status" value="1"/>
</dbReference>
<accession>A0A1G8CGF2</accession>
<dbReference type="PANTHER" id="PTHR32114:SF2">
    <property type="entry name" value="ABC TRANSPORTER ABCH.3"/>
    <property type="match status" value="1"/>
</dbReference>
<feature type="coiled-coil region" evidence="4">
    <location>
        <begin position="797"/>
        <end position="838"/>
    </location>
</feature>
<dbReference type="GO" id="GO:0016887">
    <property type="term" value="F:ATP hydrolysis activity"/>
    <property type="evidence" value="ECO:0007669"/>
    <property type="project" value="InterPro"/>
</dbReference>
<comment type="similarity">
    <text evidence="1">Belongs to the SMC family. SbcC subfamily.</text>
</comment>
<protein>
    <recommendedName>
        <fullName evidence="3">Nuclease SbcCD subunit C</fullName>
    </recommendedName>
</protein>
<dbReference type="OrthoDB" id="9795626at2"/>
<evidence type="ECO:0000256" key="4">
    <source>
        <dbReference type="SAM" id="Coils"/>
    </source>
</evidence>
<evidence type="ECO:0000256" key="2">
    <source>
        <dbReference type="ARBA" id="ARBA00011322"/>
    </source>
</evidence>
<keyword evidence="7" id="KW-0269">Exonuclease</keyword>
<dbReference type="Pfam" id="PF13558">
    <property type="entry name" value="SbcC_Walker_B"/>
    <property type="match status" value="1"/>
</dbReference>
<dbReference type="SUPFAM" id="SSF52540">
    <property type="entry name" value="P-loop containing nucleoside triphosphate hydrolases"/>
    <property type="match status" value="2"/>
</dbReference>
<evidence type="ECO:0000256" key="3">
    <source>
        <dbReference type="ARBA" id="ARBA00013368"/>
    </source>
</evidence>
<evidence type="ECO:0000256" key="5">
    <source>
        <dbReference type="SAM" id="MobiDB-lite"/>
    </source>
</evidence>
<organism evidence="7 8">
    <name type="scientific">Alteribacillus bidgolensis</name>
    <dbReference type="NCBI Taxonomy" id="930129"/>
    <lineage>
        <taxon>Bacteria</taxon>
        <taxon>Bacillati</taxon>
        <taxon>Bacillota</taxon>
        <taxon>Bacilli</taxon>
        <taxon>Bacillales</taxon>
        <taxon>Bacillaceae</taxon>
        <taxon>Alteribacillus</taxon>
    </lineage>
</organism>
<keyword evidence="7" id="KW-0378">Hydrolase</keyword>
<evidence type="ECO:0000259" key="6">
    <source>
        <dbReference type="Pfam" id="PF13476"/>
    </source>
</evidence>
<dbReference type="EMBL" id="FNDU01000001">
    <property type="protein sequence ID" value="SDH43970.1"/>
    <property type="molecule type" value="Genomic_DNA"/>
</dbReference>
<feature type="coiled-coil region" evidence="4">
    <location>
        <begin position="342"/>
        <end position="411"/>
    </location>
</feature>
<gene>
    <name evidence="7" type="ORF">SAMN05216352_101296</name>
</gene>
<name>A0A1G8CGF2_9BACI</name>
<feature type="coiled-coil region" evidence="4">
    <location>
        <begin position="681"/>
        <end position="731"/>
    </location>
</feature>
<feature type="coiled-coil region" evidence="4">
    <location>
        <begin position="931"/>
        <end position="978"/>
    </location>
</feature>
<evidence type="ECO:0000313" key="7">
    <source>
        <dbReference type="EMBL" id="SDH43970.1"/>
    </source>
</evidence>
<dbReference type="STRING" id="930129.SAMN05216352_101296"/>
<dbReference type="InterPro" id="IPR027417">
    <property type="entry name" value="P-loop_NTPase"/>
</dbReference>
<sequence length="1137" mass="132839">MRPIEITIKGLHSFREKQTVNFSSLCEGGVFGIFGPTGSGKSSLLDAMTLALYGKVERALNNTQGIINQAEKTLSVSFAFELGHKGSASTYMVERSYKRTSEFNVKTSFCRLLDMTKEPSVLADKTNDVNNQIENLLGLSIDDFTRAVVLPQGKFSEFLKLRGNERRKMLQRLFHLEKYGDDLIKKIKKNLQDVTHEKEKIEAEQLGLGNASKEALLTVEDNLKYWDNELQQALIRKEQTEEKWEQIKQLRAWQKEKEEAYQELLELEKQAPQIEIHKNYIQQSIEAESLLPYANACLYADKEQREWKKKADDKANKLHDILVNEKHLLSQWEEFQQEKESKDEEIASIHQSIDKAEELEKEVSQYTQEKQNIEDVYKTLTNKLDEYHKEAEKINANVMKYSDAVKTLKDRQKILLGTREEKNTLFRAIQEKQHIRHLDQHLKNIKREESDRKQQTDKAFEDKKEAEQQVNKGKETLTARFSQVLYWYDKTAAEKGWIDQFLHHLQRWLKEETDKENHMKVREMSYHLSTHLKEGIPCPVCGSSEHPAPAVPEEKSLKFTDEHAVEREKLEEWISKLQSYQLVMNHREWTLQQTSSSIVDQMGEEVGASLANEEDTDDLFSLKKAVEWEEKIQRKLVQWDKEEETLSRLQKSIEKELKHYYQAIENRKQHEYECDSKYNVHKELVEKRTTAEIERDRARQKWEENFPSYSFDALEDRYETLQQNEEEGEHLQKRIEDGTKHIEDLQGRYDGLLKKLHVIEVKQIEAKTQVDQMTAFVNDRAAQLEKILQGQHLNKLKKDVNDQIAAWEKKEKNLDSELEKLKTEKQQTEQEKAVAEHSYDESVSRLEKARMVWQDKADRSTLQLHPASVSDAILSEQEKDEYEKKIKTFEQEKEKWKRIKQELVQKLSDHYVTDKEWEVWKETWHAINKKLDDLREKRGAASKSLDEIKQKHTYYNELEKERKKREEKENQYQQLDTVFRGKGFVEFIAEEQLVQVSRLASERLYTLTNGRYAIEVDSSGGFIVRDDANGGIKRPVTTLSGGETFLTSLALALALSASIQLKGQYPLEFFFLDEGFGTLDHELLETVMSALEKLQTDNLSVGVISHVPELQERLPKKLFVKPAEPGGPGSKVYIQGM</sequence>
<proteinExistence type="inferred from homology"/>
<dbReference type="InterPro" id="IPR038729">
    <property type="entry name" value="Rad50/SbcC_AAA"/>
</dbReference>
<dbReference type="Gene3D" id="3.40.50.300">
    <property type="entry name" value="P-loop containing nucleotide triphosphate hydrolases"/>
    <property type="match status" value="2"/>
</dbReference>
<feature type="domain" description="Rad50/SbcC-type AAA" evidence="6">
    <location>
        <begin position="5"/>
        <end position="249"/>
    </location>
</feature>
<evidence type="ECO:0000256" key="1">
    <source>
        <dbReference type="ARBA" id="ARBA00006930"/>
    </source>
</evidence>
<feature type="coiled-coil region" evidence="4">
    <location>
        <begin position="184"/>
        <end position="270"/>
    </location>
</feature>
<dbReference type="PANTHER" id="PTHR32114">
    <property type="entry name" value="ABC TRANSPORTER ABCH.3"/>
    <property type="match status" value="1"/>
</dbReference>